<keyword evidence="3" id="KW-1185">Reference proteome</keyword>
<gene>
    <name evidence="2" type="ORF">MPDQ_000632</name>
</gene>
<feature type="region of interest" description="Disordered" evidence="1">
    <location>
        <begin position="540"/>
        <end position="623"/>
    </location>
</feature>
<feature type="region of interest" description="Disordered" evidence="1">
    <location>
        <begin position="1"/>
        <end position="148"/>
    </location>
</feature>
<evidence type="ECO:0000313" key="3">
    <source>
        <dbReference type="Proteomes" id="UP000319663"/>
    </source>
</evidence>
<dbReference type="EMBL" id="VIFY01000111">
    <property type="protein sequence ID" value="TQB70366.1"/>
    <property type="molecule type" value="Genomic_DNA"/>
</dbReference>
<dbReference type="SUPFAM" id="SSF48452">
    <property type="entry name" value="TPR-like"/>
    <property type="match status" value="1"/>
</dbReference>
<name>A0A507QPJ9_MONPU</name>
<proteinExistence type="predicted"/>
<protein>
    <submittedName>
        <fullName evidence="2">Uncharacterized protein</fullName>
    </submittedName>
</protein>
<sequence>MNSDSEHGSSSETSSYEVVGTESSADPGSGYGPVLVASTPSVNGNGSSSDNEATRDAGQADDRQATNERINDWRDDLNPEDSLESMNGPSLALEEESHRESDESIRIDTTLSVTQRLPFPPSPESPDNPASPALSAASTDSDSSGEEFYDCQETLPIDEDEYFNDGDEVGSNNDQPPSFAPANPLFLGKKDHDRARDHVHKLVTAKMMPPNGPHGPMREPHRTDPETASILSSFDEVKAKHIITMNLLNVLVCILSQRYGRAEKEAKKALEIARELRQEPTMARCFFWLGVIEYSHGNDERAYLYFLDAHSCVDEYPTEGKLLDMYLNLLQKGIRKEDRRKLFFPGNNSTAVNALGRSYFSIFTNAHLKRKWSALPRGESVLRMTAQGRSKKKSCFGKDSEKKKDTSTTVRPTVWIKRDAQDIQPRSAGAVNDGNLSNRHSALGTLVEGADLCWLNKYPYINEYSIQGPFAFKENPRGLAPRTRGTEIFFEQPWEIILSKEKWKSIEKTVGSKEVTMSFLKEEHEKLGIWSMLKTRAEQSKVKDLDDGSKPANISEHEDSTVESTMTPEDDDSPRSDGTPEVKNSPIHDDDDDDDNGEEGQDAPQESPRPADHEDDLDVHPDE</sequence>
<feature type="compositionally biased region" description="Low complexity" evidence="1">
    <location>
        <begin position="127"/>
        <end position="142"/>
    </location>
</feature>
<accession>A0A507QPJ9</accession>
<feature type="region of interest" description="Disordered" evidence="1">
    <location>
        <begin position="161"/>
        <end position="184"/>
    </location>
</feature>
<organism evidence="2 3">
    <name type="scientific">Monascus purpureus</name>
    <name type="common">Red mold</name>
    <name type="synonym">Monascus anka</name>
    <dbReference type="NCBI Taxonomy" id="5098"/>
    <lineage>
        <taxon>Eukaryota</taxon>
        <taxon>Fungi</taxon>
        <taxon>Dikarya</taxon>
        <taxon>Ascomycota</taxon>
        <taxon>Pezizomycotina</taxon>
        <taxon>Eurotiomycetes</taxon>
        <taxon>Eurotiomycetidae</taxon>
        <taxon>Eurotiales</taxon>
        <taxon>Aspergillaceae</taxon>
        <taxon>Monascus</taxon>
    </lineage>
</organism>
<dbReference type="OrthoDB" id="4312109at2759"/>
<comment type="caution">
    <text evidence="2">The sequence shown here is derived from an EMBL/GenBank/DDBJ whole genome shotgun (WGS) entry which is preliminary data.</text>
</comment>
<feature type="compositionally biased region" description="Basic and acidic residues" evidence="1">
    <location>
        <begin position="95"/>
        <end position="106"/>
    </location>
</feature>
<feature type="compositionally biased region" description="Basic and acidic residues" evidence="1">
    <location>
        <begin position="540"/>
        <end position="560"/>
    </location>
</feature>
<feature type="compositionally biased region" description="Acidic residues" evidence="1">
    <location>
        <begin position="589"/>
        <end position="601"/>
    </location>
</feature>
<feature type="compositionally biased region" description="Low complexity" evidence="1">
    <location>
        <begin position="10"/>
        <end position="24"/>
    </location>
</feature>
<reference evidence="2 3" key="1">
    <citation type="submission" date="2019-06" db="EMBL/GenBank/DDBJ databases">
        <title>Wine fermentation using esterase from Monascus purpureus.</title>
        <authorList>
            <person name="Geng C."/>
            <person name="Zhang Y."/>
        </authorList>
    </citation>
    <scope>NUCLEOTIDE SEQUENCE [LARGE SCALE GENOMIC DNA]</scope>
    <source>
        <strain evidence="2">HQ1</strain>
    </source>
</reference>
<dbReference type="Proteomes" id="UP000319663">
    <property type="component" value="Unassembled WGS sequence"/>
</dbReference>
<evidence type="ECO:0000256" key="1">
    <source>
        <dbReference type="SAM" id="MobiDB-lite"/>
    </source>
</evidence>
<dbReference type="Gene3D" id="1.25.40.10">
    <property type="entry name" value="Tetratricopeptide repeat domain"/>
    <property type="match status" value="1"/>
</dbReference>
<dbReference type="InterPro" id="IPR011990">
    <property type="entry name" value="TPR-like_helical_dom_sf"/>
</dbReference>
<feature type="compositionally biased region" description="Basic and acidic residues" evidence="1">
    <location>
        <begin position="52"/>
        <end position="77"/>
    </location>
</feature>
<evidence type="ECO:0000313" key="2">
    <source>
        <dbReference type="EMBL" id="TQB70366.1"/>
    </source>
</evidence>
<dbReference type="AlphaFoldDB" id="A0A507QPJ9"/>
<feature type="compositionally biased region" description="Polar residues" evidence="1">
    <location>
        <begin position="38"/>
        <end position="51"/>
    </location>
</feature>